<evidence type="ECO:0000256" key="7">
    <source>
        <dbReference type="ARBA" id="ARBA00022807"/>
    </source>
</evidence>
<evidence type="ECO:0000313" key="10">
    <source>
        <dbReference type="EMBL" id="CBY10014.1"/>
    </source>
</evidence>
<name>E4XH66_OIKDI</name>
<feature type="region of interest" description="Disordered" evidence="8">
    <location>
        <begin position="1"/>
        <end position="51"/>
    </location>
</feature>
<evidence type="ECO:0000259" key="9">
    <source>
        <dbReference type="PROSITE" id="PS50235"/>
    </source>
</evidence>
<dbReference type="GO" id="GO:0004843">
    <property type="term" value="F:cysteine-type deubiquitinase activity"/>
    <property type="evidence" value="ECO:0007669"/>
    <property type="project" value="UniProtKB-EC"/>
</dbReference>
<dbReference type="PANTHER" id="PTHR24006:SF687">
    <property type="entry name" value="UBIQUITIN CARBOXYL-TERMINAL HYDROLASE 10"/>
    <property type="match status" value="1"/>
</dbReference>
<evidence type="ECO:0000256" key="2">
    <source>
        <dbReference type="ARBA" id="ARBA00005427"/>
    </source>
</evidence>
<evidence type="ECO:0000256" key="4">
    <source>
        <dbReference type="ARBA" id="ARBA00022670"/>
    </source>
</evidence>
<dbReference type="Gene3D" id="3.90.70.10">
    <property type="entry name" value="Cysteine proteinases"/>
    <property type="match status" value="1"/>
</dbReference>
<dbReference type="CDD" id="cd02257">
    <property type="entry name" value="Peptidase_C19"/>
    <property type="match status" value="1"/>
</dbReference>
<dbReference type="InterPro" id="IPR028889">
    <property type="entry name" value="USP"/>
</dbReference>
<evidence type="ECO:0000256" key="8">
    <source>
        <dbReference type="SAM" id="MobiDB-lite"/>
    </source>
</evidence>
<dbReference type="GO" id="GO:0005829">
    <property type="term" value="C:cytosol"/>
    <property type="evidence" value="ECO:0007669"/>
    <property type="project" value="TreeGrafter"/>
</dbReference>
<dbReference type="InterPro" id="IPR038765">
    <property type="entry name" value="Papain-like_cys_pep_sf"/>
</dbReference>
<organism evidence="10">
    <name type="scientific">Oikopleura dioica</name>
    <name type="common">Tunicate</name>
    <dbReference type="NCBI Taxonomy" id="34765"/>
    <lineage>
        <taxon>Eukaryota</taxon>
        <taxon>Metazoa</taxon>
        <taxon>Chordata</taxon>
        <taxon>Tunicata</taxon>
        <taxon>Appendicularia</taxon>
        <taxon>Copelata</taxon>
        <taxon>Oikopleuridae</taxon>
        <taxon>Oikopleura</taxon>
    </lineage>
</organism>
<comment type="catalytic activity">
    <reaction evidence="1">
        <text>Thiol-dependent hydrolysis of ester, thioester, amide, peptide and isopeptide bonds formed by the C-terminal Gly of ubiquitin (a 76-residue protein attached to proteins as an intracellular targeting signal).</text>
        <dbReference type="EC" id="3.4.19.12"/>
    </reaction>
</comment>
<comment type="similarity">
    <text evidence="2">Belongs to the peptidase C19 family. USP10 subfamily.</text>
</comment>
<feature type="compositionally biased region" description="Basic and acidic residues" evidence="8">
    <location>
        <begin position="628"/>
        <end position="637"/>
    </location>
</feature>
<keyword evidence="7" id="KW-0788">Thiol protease</keyword>
<evidence type="ECO:0000256" key="1">
    <source>
        <dbReference type="ARBA" id="ARBA00000707"/>
    </source>
</evidence>
<dbReference type="Proteomes" id="UP000001307">
    <property type="component" value="Unassembled WGS sequence"/>
</dbReference>
<dbReference type="EC" id="3.4.19.12" evidence="3"/>
<evidence type="ECO:0000256" key="3">
    <source>
        <dbReference type="ARBA" id="ARBA00012759"/>
    </source>
</evidence>
<feature type="compositionally biased region" description="Basic and acidic residues" evidence="8">
    <location>
        <begin position="508"/>
        <end position="523"/>
    </location>
</feature>
<keyword evidence="6" id="KW-0378">Hydrolase</keyword>
<dbReference type="EMBL" id="FN653050">
    <property type="protein sequence ID" value="CBY10014.1"/>
    <property type="molecule type" value="Genomic_DNA"/>
</dbReference>
<dbReference type="SUPFAM" id="SSF54001">
    <property type="entry name" value="Cysteine proteinases"/>
    <property type="match status" value="1"/>
</dbReference>
<dbReference type="InterPro" id="IPR018200">
    <property type="entry name" value="USP_CS"/>
</dbReference>
<dbReference type="InParanoid" id="E4XH66"/>
<gene>
    <name evidence="10" type="ORF">GSOID_T00010836001</name>
</gene>
<proteinExistence type="inferred from homology"/>
<dbReference type="InterPro" id="IPR001394">
    <property type="entry name" value="Peptidase_C19_UCH"/>
</dbReference>
<reference evidence="10" key="1">
    <citation type="journal article" date="2010" name="Science">
        <title>Plasticity of animal genome architecture unmasked by rapid evolution of a pelagic tunicate.</title>
        <authorList>
            <person name="Denoeud F."/>
            <person name="Henriet S."/>
            <person name="Mungpakdee S."/>
            <person name="Aury J.M."/>
            <person name="Da Silva C."/>
            <person name="Brinkmann H."/>
            <person name="Mikhaleva J."/>
            <person name="Olsen L.C."/>
            <person name="Jubin C."/>
            <person name="Canestro C."/>
            <person name="Bouquet J.M."/>
            <person name="Danks G."/>
            <person name="Poulain J."/>
            <person name="Campsteijn C."/>
            <person name="Adamski M."/>
            <person name="Cross I."/>
            <person name="Yadetie F."/>
            <person name="Muffato M."/>
            <person name="Louis A."/>
            <person name="Butcher S."/>
            <person name="Tsagkogeorga G."/>
            <person name="Konrad A."/>
            <person name="Singh S."/>
            <person name="Jensen M.F."/>
            <person name="Cong E.H."/>
            <person name="Eikeseth-Otteraa H."/>
            <person name="Noel B."/>
            <person name="Anthouard V."/>
            <person name="Porcel B.M."/>
            <person name="Kachouri-Lafond R."/>
            <person name="Nishino A."/>
            <person name="Ugolini M."/>
            <person name="Chourrout P."/>
            <person name="Nishida H."/>
            <person name="Aasland R."/>
            <person name="Huzurbazar S."/>
            <person name="Westhof E."/>
            <person name="Delsuc F."/>
            <person name="Lehrach H."/>
            <person name="Reinhardt R."/>
            <person name="Weissenbach J."/>
            <person name="Roy S.W."/>
            <person name="Artiguenave F."/>
            <person name="Postlethwait J.H."/>
            <person name="Manak J.R."/>
            <person name="Thompson E.M."/>
            <person name="Jaillon O."/>
            <person name="Du Pasquier L."/>
            <person name="Boudinot P."/>
            <person name="Liberles D.A."/>
            <person name="Volff J.N."/>
            <person name="Philippe H."/>
            <person name="Lenhard B."/>
            <person name="Roest Crollius H."/>
            <person name="Wincker P."/>
            <person name="Chourrout D."/>
        </authorList>
    </citation>
    <scope>NUCLEOTIDE SEQUENCE [LARGE SCALE GENOMIC DNA]</scope>
</reference>
<dbReference type="InterPro" id="IPR050164">
    <property type="entry name" value="Peptidase_C19"/>
</dbReference>
<dbReference type="GO" id="GO:0005634">
    <property type="term" value="C:nucleus"/>
    <property type="evidence" value="ECO:0007669"/>
    <property type="project" value="TreeGrafter"/>
</dbReference>
<feature type="compositionally biased region" description="Polar residues" evidence="8">
    <location>
        <begin position="41"/>
        <end position="51"/>
    </location>
</feature>
<dbReference type="GO" id="GO:0016579">
    <property type="term" value="P:protein deubiquitination"/>
    <property type="evidence" value="ECO:0007669"/>
    <property type="project" value="InterPro"/>
</dbReference>
<sequence>MSENPRASAVPQRPGDSKSHNRGQQNYHTRFGKKSRGGRTPNYSHTTQNVHYGSQNFDQGAQFNNVQHAPGAFQQQAFHHFATQYHPAPQHIATGTSYGTIQHPVRGSVATNGIAETNGEVDKSQGVPTSLPTNGYMNHNVPISHVNYQNDPYARATVTSAGDMAAAQTQYLYPQYVANSDPSVQHQQIAYQNVQYQQGYQIDAQGYPYTGPAVYQPIHVQYQQPVHYQPQVGVPQQQVYYNYNQPQYFTPQTVDPNMVPQQVIPVENGNLVASSPVVHIHAPPSDQNVNLVEMSNENMEQMQPSVVANSANESESYAAHPVSVTFGQLADPNSLASEQLTTIESEPANDEAACFEKIEVDNEKEENKKIENEEKDEPEKVEENSQEGENEKLESTTIANDERMMKQEVEKQKPVLNPDPATWEQVVELSFMQEDSESDECEHENLVKGIHELSFQLSEQLDEEGNVPEKCETATDLPANTEYNYNKTIKSPIVNPKCTQKNQVQKVTKVESEEKQVHNEKSAQKAKSPVKIAPKSGKKENQDKTVVQPQSEKKYDVTRPCRTLTVSPVGISAALKEQEPPKRRPALPQTDPRGASSGPRPKVPVEVATPPKAFSWASVASKGQKQVKQSEKSRPSKEQNGPNGDVAKAPVQSNVDPAALKISSILDGPNKEMDSSGVPRGLINQANSCWVNSILQTALVCDPLYHLLCKLLKYTSNSNGENQNTKEIARIGAEIKRMLPTCAKLAEVFDQIVVNKGGMAYEAKDIYGHISTLNPTISVGQQDAEEGLSLLLNAMHDEIVALKKAAGINTKASQAVTSAGEGWQVSGRQRAFAVATSATGSAFDETPISAGFRGISQSSIKLPSHQSPPPTEEPFFTLKVEVPPPPMPGSEKAISIEECLRLTPKEETLDEYRLKTGQSVTATRKVSLAALPPFLILHMKRFQFNPRTLEVKKIDRKVTVKERITIEPYLQSPALREQTRGGVDYELRGMVLHHGISAEGGHYTAEVKRGTKWYRIDDNRVSEMKLSEVLHADSRRTPYLLLWARL</sequence>
<feature type="region of interest" description="Disordered" evidence="8">
    <location>
        <begin position="498"/>
        <end position="653"/>
    </location>
</feature>
<accession>E4XH66</accession>
<dbReference type="PROSITE" id="PS50235">
    <property type="entry name" value="USP_3"/>
    <property type="match status" value="1"/>
</dbReference>
<feature type="region of interest" description="Disordered" evidence="8">
    <location>
        <begin position="358"/>
        <end position="398"/>
    </location>
</feature>
<dbReference type="AlphaFoldDB" id="E4XH66"/>
<dbReference type="PANTHER" id="PTHR24006">
    <property type="entry name" value="UBIQUITIN CARBOXYL-TERMINAL HYDROLASE"/>
    <property type="match status" value="1"/>
</dbReference>
<evidence type="ECO:0000256" key="5">
    <source>
        <dbReference type="ARBA" id="ARBA00022786"/>
    </source>
</evidence>
<feature type="domain" description="USP" evidence="9">
    <location>
        <begin position="680"/>
        <end position="1046"/>
    </location>
</feature>
<keyword evidence="11" id="KW-1185">Reference proteome</keyword>
<dbReference type="PROSITE" id="PS00972">
    <property type="entry name" value="USP_1"/>
    <property type="match status" value="1"/>
</dbReference>
<dbReference type="GO" id="GO:0006508">
    <property type="term" value="P:proteolysis"/>
    <property type="evidence" value="ECO:0007669"/>
    <property type="project" value="UniProtKB-KW"/>
</dbReference>
<dbReference type="PROSITE" id="PS00973">
    <property type="entry name" value="USP_2"/>
    <property type="match status" value="1"/>
</dbReference>
<evidence type="ECO:0000256" key="6">
    <source>
        <dbReference type="ARBA" id="ARBA00022801"/>
    </source>
</evidence>
<dbReference type="Pfam" id="PF00443">
    <property type="entry name" value="UCH"/>
    <property type="match status" value="1"/>
</dbReference>
<protein>
    <recommendedName>
        <fullName evidence="3">ubiquitinyl hydrolase 1</fullName>
        <ecNumber evidence="3">3.4.19.12</ecNumber>
    </recommendedName>
</protein>
<dbReference type="OrthoDB" id="429671at2759"/>
<keyword evidence="4" id="KW-0645">Protease</keyword>
<keyword evidence="5" id="KW-0833">Ubl conjugation pathway</keyword>
<evidence type="ECO:0000313" key="11">
    <source>
        <dbReference type="Proteomes" id="UP000001307"/>
    </source>
</evidence>